<proteinExistence type="predicted"/>
<evidence type="ECO:0000313" key="4">
    <source>
        <dbReference type="Proteomes" id="UP000518300"/>
    </source>
</evidence>
<dbReference type="PANTHER" id="PTHR35149:SF2">
    <property type="entry name" value="DUF262 DOMAIN-CONTAINING PROTEIN"/>
    <property type="match status" value="1"/>
</dbReference>
<keyword evidence="4" id="KW-1185">Reference proteome</keyword>
<gene>
    <name evidence="3" type="ORF">HG543_04635</name>
</gene>
<sequence>MANELSYDSDTLTVEELFAPRSVAFEIPVYQRSYAWTQDEVGELLEDIYSETDDWLPPKEDESSYFLGSIVVQEQPESVRPALVLDGQQRLTTITLVLAVLEQKLRALSEVASADKIKQYLTAGKLGRQETPKIVLQDEDMVVYAQLLVDPRKVEQGVHRKTLLAKAFRTIDTYVEKACESLEPSRHSRSEVLVAMAGQVLYKIQFVRILAHSEAAAFRLFETLNDRGLPLNAADLVKNKLFAQSEQYLSEVRDLWGQVSDLVGAEEVVHFLRYFWIAFHEGVRKDRLYDRLRDHISKISDRKARDFVEELRDAAALYSVIAFPERAGSEWAEETREGLKRLVAFRARACRPVLLACARRFPGELPKLVRACEVVTVRYSVIGSQNPNQLEKAYDSFCSKLRKRQGDPLALFAEEVGPLVPDDGRFERSFVEVDIENVTATWRAILERLNDFVSTGETAIRGSNKVHVEHVLPRTLTHAVLSSSGLSRERAEQLVGKIGNLTLLLGSRNQTASNKPFSAKRPLFAQSDIFLTRELGALQVWGEMEIMGRTSRLFQIARDAWRWPMKD</sequence>
<dbReference type="EMBL" id="JABBJJ010000013">
    <property type="protein sequence ID" value="NMO14146.1"/>
    <property type="molecule type" value="Genomic_DNA"/>
</dbReference>
<accession>A0A848L6B3</accession>
<comment type="caution">
    <text evidence="3">The sequence shown here is derived from an EMBL/GenBank/DDBJ whole genome shotgun (WGS) entry which is preliminary data.</text>
</comment>
<dbReference type="Proteomes" id="UP000518300">
    <property type="component" value="Unassembled WGS sequence"/>
</dbReference>
<evidence type="ECO:0000259" key="2">
    <source>
        <dbReference type="Pfam" id="PF07510"/>
    </source>
</evidence>
<protein>
    <submittedName>
        <fullName evidence="3">DUF262 domain-containing protein</fullName>
    </submittedName>
</protein>
<organism evidence="3 4">
    <name type="scientific">Pyxidicoccus fallax</name>
    <dbReference type="NCBI Taxonomy" id="394095"/>
    <lineage>
        <taxon>Bacteria</taxon>
        <taxon>Pseudomonadati</taxon>
        <taxon>Myxococcota</taxon>
        <taxon>Myxococcia</taxon>
        <taxon>Myxococcales</taxon>
        <taxon>Cystobacterineae</taxon>
        <taxon>Myxococcaceae</taxon>
        <taxon>Pyxidicoccus</taxon>
    </lineage>
</organism>
<dbReference type="PANTHER" id="PTHR35149">
    <property type="entry name" value="SLL5132 PROTEIN"/>
    <property type="match status" value="1"/>
</dbReference>
<evidence type="ECO:0000259" key="1">
    <source>
        <dbReference type="Pfam" id="PF03235"/>
    </source>
</evidence>
<dbReference type="Pfam" id="PF07510">
    <property type="entry name" value="GmrSD_C"/>
    <property type="match status" value="1"/>
</dbReference>
<reference evidence="3 4" key="1">
    <citation type="submission" date="2020-04" db="EMBL/GenBank/DDBJ databases">
        <title>Draft genome of Pyxidicoccus fallax type strain.</title>
        <authorList>
            <person name="Whitworth D.E."/>
        </authorList>
    </citation>
    <scope>NUCLEOTIDE SEQUENCE [LARGE SCALE GENOMIC DNA]</scope>
    <source>
        <strain evidence="3 4">DSM 14698</strain>
    </source>
</reference>
<feature type="domain" description="GmrSD restriction endonucleases C-terminal" evidence="2">
    <location>
        <begin position="421"/>
        <end position="555"/>
    </location>
</feature>
<dbReference type="Pfam" id="PF03235">
    <property type="entry name" value="GmrSD_N"/>
    <property type="match status" value="1"/>
</dbReference>
<dbReference type="InterPro" id="IPR011089">
    <property type="entry name" value="GmrSD_C"/>
</dbReference>
<feature type="domain" description="GmrSD restriction endonucleases N-terminal" evidence="1">
    <location>
        <begin position="15"/>
        <end position="242"/>
    </location>
</feature>
<dbReference type="AlphaFoldDB" id="A0A848L6B3"/>
<evidence type="ECO:0000313" key="3">
    <source>
        <dbReference type="EMBL" id="NMO14146.1"/>
    </source>
</evidence>
<dbReference type="InterPro" id="IPR004919">
    <property type="entry name" value="GmrSD_N"/>
</dbReference>
<name>A0A848L6B3_9BACT</name>
<dbReference type="RefSeq" id="WP_169343423.1">
    <property type="nucleotide sequence ID" value="NZ_JABBJJ010000013.1"/>
</dbReference>